<proteinExistence type="predicted"/>
<accession>A0ABY6KGT9</accession>
<dbReference type="PROSITE" id="PS50994">
    <property type="entry name" value="INTEGRASE"/>
    <property type="match status" value="1"/>
</dbReference>
<evidence type="ECO:0000313" key="3">
    <source>
        <dbReference type="Proteomes" id="UP001235939"/>
    </source>
</evidence>
<evidence type="ECO:0000259" key="1">
    <source>
        <dbReference type="PROSITE" id="PS50994"/>
    </source>
</evidence>
<keyword evidence="3" id="KW-1185">Reference proteome</keyword>
<dbReference type="InterPro" id="IPR036397">
    <property type="entry name" value="RNaseH_sf"/>
</dbReference>
<dbReference type="PANTHER" id="PTHR37984">
    <property type="entry name" value="PROTEIN CBG26694"/>
    <property type="match status" value="1"/>
</dbReference>
<dbReference type="InterPro" id="IPR012337">
    <property type="entry name" value="RNaseH-like_sf"/>
</dbReference>
<reference evidence="2 3" key="1">
    <citation type="submission" date="2022-01" db="EMBL/GenBank/DDBJ databases">
        <title>A chromosomal length assembly of Cordylochernes scorpioides.</title>
        <authorList>
            <person name="Zeh D."/>
            <person name="Zeh J."/>
        </authorList>
    </citation>
    <scope>NUCLEOTIDE SEQUENCE [LARGE SCALE GENOMIC DNA]</scope>
    <source>
        <strain evidence="2">IN4F17</strain>
        <tissue evidence="2">Whole Body</tissue>
    </source>
</reference>
<dbReference type="PANTHER" id="PTHR37984:SF8">
    <property type="entry name" value="CCHC-TYPE DOMAIN-CONTAINING PROTEIN"/>
    <property type="match status" value="1"/>
</dbReference>
<dbReference type="SUPFAM" id="SSF53098">
    <property type="entry name" value="Ribonuclease H-like"/>
    <property type="match status" value="1"/>
</dbReference>
<dbReference type="InterPro" id="IPR050951">
    <property type="entry name" value="Retrovirus_Pol_polyprotein"/>
</dbReference>
<feature type="domain" description="Integrase catalytic" evidence="1">
    <location>
        <begin position="148"/>
        <end position="254"/>
    </location>
</feature>
<gene>
    <name evidence="2" type="ORF">LAZ67_5001504</name>
</gene>
<dbReference type="Proteomes" id="UP001235939">
    <property type="component" value="Chromosome 05"/>
</dbReference>
<dbReference type="Gene3D" id="3.30.420.10">
    <property type="entry name" value="Ribonuclease H-like superfamily/Ribonuclease H"/>
    <property type="match status" value="1"/>
</dbReference>
<dbReference type="InterPro" id="IPR001584">
    <property type="entry name" value="Integrase_cat-core"/>
</dbReference>
<name>A0ABY6KGT9_9ARAC</name>
<protein>
    <submittedName>
        <fullName evidence="2">K02A2.6-like</fullName>
    </submittedName>
</protein>
<organism evidence="2 3">
    <name type="scientific">Cordylochernes scorpioides</name>
    <dbReference type="NCBI Taxonomy" id="51811"/>
    <lineage>
        <taxon>Eukaryota</taxon>
        <taxon>Metazoa</taxon>
        <taxon>Ecdysozoa</taxon>
        <taxon>Arthropoda</taxon>
        <taxon>Chelicerata</taxon>
        <taxon>Arachnida</taxon>
        <taxon>Pseudoscorpiones</taxon>
        <taxon>Cheliferoidea</taxon>
        <taxon>Chernetidae</taxon>
        <taxon>Cordylochernes</taxon>
    </lineage>
</organism>
<sequence>MSYTNGIFLIHRIKKKTKVLITTQISCEYDILTEELIRDRIVLGIKDNRVRKKLLMEPKLNLSSAIDICRTAEVTEQQITKLTGQESEDVKWNRKYERKKEATKATNETFTVGRIIGRLHVLRMVRYAHGATEKIISQKYADLEFKNQNSSRQSSWSSSIAGQSSTSNFLARDESIYKRNKTTQYLITVDYYSGFWELDILEHTTSESIIECCKKNFSRHGIPETLITDNGPQFISREFKKTWKVSANYQLTVS</sequence>
<evidence type="ECO:0000313" key="2">
    <source>
        <dbReference type="EMBL" id="UYV67659.1"/>
    </source>
</evidence>
<dbReference type="EMBL" id="CP092867">
    <property type="protein sequence ID" value="UYV67659.1"/>
    <property type="molecule type" value="Genomic_DNA"/>
</dbReference>